<keyword evidence="1" id="KW-0472">Membrane</keyword>
<keyword evidence="1" id="KW-0812">Transmembrane</keyword>
<dbReference type="Proteomes" id="UP000069697">
    <property type="component" value="Unassembled WGS sequence"/>
</dbReference>
<organism evidence="2 3">
    <name type="scientific">Paenibacillus amylolyticus</name>
    <dbReference type="NCBI Taxonomy" id="1451"/>
    <lineage>
        <taxon>Bacteria</taxon>
        <taxon>Bacillati</taxon>
        <taxon>Bacillota</taxon>
        <taxon>Bacilli</taxon>
        <taxon>Bacillales</taxon>
        <taxon>Paenibacillaceae</taxon>
        <taxon>Paenibacillus</taxon>
    </lineage>
</organism>
<reference evidence="3" key="2">
    <citation type="submission" date="2016-01" db="EMBL/GenBank/DDBJ databases">
        <title>Draft Genome Sequence of Paenibacillus amylolyticus Heshi-A3 that Was Isolated from Fermented Rice Bran with Aging Salted Mackerel, Which Was Named Heshiko as Traditional Fermented Seafood in Japan.</title>
        <authorList>
            <person name="Akuzawa S."/>
            <person name="Nakagawa J."/>
            <person name="Kanekatsu T."/>
            <person name="Kubota E."/>
            <person name="Ohtake R."/>
            <person name="Suzuki T."/>
            <person name="Kanesaki Y."/>
        </authorList>
    </citation>
    <scope>NUCLEOTIDE SEQUENCE [LARGE SCALE GENOMIC DNA]</scope>
    <source>
        <strain evidence="3">Heshi-A3</strain>
    </source>
</reference>
<dbReference type="AlphaFoldDB" id="A0A100VR06"/>
<gene>
    <name evidence="2" type="ORF">PAHA3_4561</name>
</gene>
<accession>A0A100VR06</accession>
<feature type="transmembrane region" description="Helical" evidence="1">
    <location>
        <begin position="121"/>
        <end position="145"/>
    </location>
</feature>
<sequence length="197" mass="22407">MNRQQFMKAMEVHLRPMDPFERAELLADYDQHFELGLREGRLEEEIARELGHPEEIAKEALGDRYDIHTPGSDAFYAPTYREMRSPRNSTRATRNFFTAIGLLFLNLILGIPLGLMMWSVWLVIASLSLLVLAPVAAVVDFVFLSQLDKAEIFVAIGAFGVGICFAIASKYVFKAFKRVTLQYIRWNKNTMKGDISA</sequence>
<keyword evidence="1" id="KW-1133">Transmembrane helix</keyword>
<evidence type="ECO:0000313" key="3">
    <source>
        <dbReference type="Proteomes" id="UP000069697"/>
    </source>
</evidence>
<feature type="transmembrane region" description="Helical" evidence="1">
    <location>
        <begin position="96"/>
        <end position="115"/>
    </location>
</feature>
<feature type="transmembrane region" description="Helical" evidence="1">
    <location>
        <begin position="152"/>
        <end position="173"/>
    </location>
</feature>
<reference evidence="2 3" key="1">
    <citation type="journal article" date="2016" name="Genome Announc.">
        <title>Draft Genome Sequence of Paenibacillus amylolyticus Heshi-A3, Isolated from Fermented Rice Bran in a Japanese Fermented Seafood Dish.</title>
        <authorList>
            <person name="Akuzawa S."/>
            <person name="Nagaoka J."/>
            <person name="Kanekatsu M."/>
            <person name="Kubota E."/>
            <person name="Ohtake R."/>
            <person name="Suzuki T."/>
            <person name="Kanesaki Y."/>
        </authorList>
    </citation>
    <scope>NUCLEOTIDE SEQUENCE [LARGE SCALE GENOMIC DNA]</scope>
    <source>
        <strain evidence="2 3">Heshi-A3</strain>
    </source>
</reference>
<evidence type="ECO:0000256" key="1">
    <source>
        <dbReference type="SAM" id="Phobius"/>
    </source>
</evidence>
<comment type="caution">
    <text evidence="2">The sequence shown here is derived from an EMBL/GenBank/DDBJ whole genome shotgun (WGS) entry which is preliminary data.</text>
</comment>
<evidence type="ECO:0000313" key="2">
    <source>
        <dbReference type="EMBL" id="GAS84458.1"/>
    </source>
</evidence>
<dbReference type="RefSeq" id="WP_062836841.1">
    <property type="nucleotide sequence ID" value="NZ_BCNV01000005.1"/>
</dbReference>
<name>A0A100VR06_PAEAM</name>
<proteinExistence type="predicted"/>
<protein>
    <recommendedName>
        <fullName evidence="4">DUF1700 domain-containing protein</fullName>
    </recommendedName>
</protein>
<dbReference type="Pfam" id="PF22564">
    <property type="entry name" value="HAAS"/>
    <property type="match status" value="1"/>
</dbReference>
<evidence type="ECO:0008006" key="4">
    <source>
        <dbReference type="Google" id="ProtNLM"/>
    </source>
</evidence>
<dbReference type="EMBL" id="BCNV01000005">
    <property type="protein sequence ID" value="GAS84458.1"/>
    <property type="molecule type" value="Genomic_DNA"/>
</dbReference>